<keyword evidence="2" id="KW-0808">Transferase</keyword>
<feature type="domain" description="tRNA/rRNA methyltransferase SpoU type" evidence="3">
    <location>
        <begin position="7"/>
        <end position="142"/>
    </location>
</feature>
<dbReference type="GO" id="GO:0006396">
    <property type="term" value="P:RNA processing"/>
    <property type="evidence" value="ECO:0007669"/>
    <property type="project" value="InterPro"/>
</dbReference>
<dbReference type="AlphaFoldDB" id="A0A1R2BR40"/>
<dbReference type="GO" id="GO:0032259">
    <property type="term" value="P:methylation"/>
    <property type="evidence" value="ECO:0007669"/>
    <property type="project" value="UniProtKB-KW"/>
</dbReference>
<evidence type="ECO:0000313" key="5">
    <source>
        <dbReference type="Proteomes" id="UP000187209"/>
    </source>
</evidence>
<name>A0A1R2BR40_9CILI</name>
<dbReference type="GO" id="GO:0008173">
    <property type="term" value="F:RNA methyltransferase activity"/>
    <property type="evidence" value="ECO:0007669"/>
    <property type="project" value="InterPro"/>
</dbReference>
<dbReference type="InterPro" id="IPR001537">
    <property type="entry name" value="SpoU_MeTrfase"/>
</dbReference>
<dbReference type="InterPro" id="IPR029028">
    <property type="entry name" value="Alpha/beta_knot_MTases"/>
</dbReference>
<protein>
    <recommendedName>
        <fullName evidence="3">tRNA/rRNA methyltransferase SpoU type domain-containing protein</fullName>
    </recommendedName>
</protein>
<evidence type="ECO:0000313" key="4">
    <source>
        <dbReference type="EMBL" id="OMJ79201.1"/>
    </source>
</evidence>
<evidence type="ECO:0000259" key="3">
    <source>
        <dbReference type="Pfam" id="PF00588"/>
    </source>
</evidence>
<dbReference type="PANTHER" id="PTHR43191:SF7">
    <property type="entry name" value="OBP33PEP LIKE PROTEIN"/>
    <property type="match status" value="1"/>
</dbReference>
<evidence type="ECO:0000256" key="1">
    <source>
        <dbReference type="ARBA" id="ARBA00022603"/>
    </source>
</evidence>
<organism evidence="4 5">
    <name type="scientific">Stentor coeruleus</name>
    <dbReference type="NCBI Taxonomy" id="5963"/>
    <lineage>
        <taxon>Eukaryota</taxon>
        <taxon>Sar</taxon>
        <taxon>Alveolata</taxon>
        <taxon>Ciliophora</taxon>
        <taxon>Postciliodesmatophora</taxon>
        <taxon>Heterotrichea</taxon>
        <taxon>Heterotrichida</taxon>
        <taxon>Stentoridae</taxon>
        <taxon>Stentor</taxon>
    </lineage>
</organism>
<sequence length="196" mass="21743">MEDIKSFLIIHNVAKKHNVGSIIRSAAAMNVFEIWVVGKRKLASFGNQGTAKRVIYRNFLGLSEVKDYAEANLIQIIGVEIMETSKSIWTCPFSTSTAFFMGNEGTGMDDAEKEICHGFVYIPQYNSNTESLNVSVAAGIILSHFAHWAGFQESKIQGEKFEVSDKTGIQAMMARAEEIRAERAKKRALESLSNPS</sequence>
<gene>
    <name evidence="4" type="ORF">SteCoe_20853</name>
</gene>
<dbReference type="OrthoDB" id="270651at2759"/>
<dbReference type="Pfam" id="PF00588">
    <property type="entry name" value="SpoU_methylase"/>
    <property type="match status" value="1"/>
</dbReference>
<keyword evidence="5" id="KW-1185">Reference proteome</keyword>
<dbReference type="GO" id="GO:0003723">
    <property type="term" value="F:RNA binding"/>
    <property type="evidence" value="ECO:0007669"/>
    <property type="project" value="InterPro"/>
</dbReference>
<dbReference type="InterPro" id="IPR029026">
    <property type="entry name" value="tRNA_m1G_MTases_N"/>
</dbReference>
<dbReference type="PANTHER" id="PTHR43191">
    <property type="entry name" value="RRNA METHYLTRANSFERASE 3"/>
    <property type="match status" value="1"/>
</dbReference>
<dbReference type="Gene3D" id="3.40.1280.10">
    <property type="match status" value="1"/>
</dbReference>
<keyword evidence="1" id="KW-0489">Methyltransferase</keyword>
<evidence type="ECO:0000256" key="2">
    <source>
        <dbReference type="ARBA" id="ARBA00022679"/>
    </source>
</evidence>
<comment type="caution">
    <text evidence="4">The sequence shown here is derived from an EMBL/GenBank/DDBJ whole genome shotgun (WGS) entry which is preliminary data.</text>
</comment>
<dbReference type="CDD" id="cd18096">
    <property type="entry name" value="SpoU-like"/>
    <property type="match status" value="1"/>
</dbReference>
<dbReference type="SUPFAM" id="SSF75217">
    <property type="entry name" value="alpha/beta knot"/>
    <property type="match status" value="1"/>
</dbReference>
<dbReference type="InterPro" id="IPR051259">
    <property type="entry name" value="rRNA_Methyltransferase"/>
</dbReference>
<reference evidence="4 5" key="1">
    <citation type="submission" date="2016-11" db="EMBL/GenBank/DDBJ databases">
        <title>The macronuclear genome of Stentor coeruleus: a giant cell with tiny introns.</title>
        <authorList>
            <person name="Slabodnick M."/>
            <person name="Ruby J.G."/>
            <person name="Reiff S.B."/>
            <person name="Swart E.C."/>
            <person name="Gosai S."/>
            <person name="Prabakaran S."/>
            <person name="Witkowska E."/>
            <person name="Larue G.E."/>
            <person name="Fisher S."/>
            <person name="Freeman R.M."/>
            <person name="Gunawardena J."/>
            <person name="Chu W."/>
            <person name="Stover N.A."/>
            <person name="Gregory B.D."/>
            <person name="Nowacki M."/>
            <person name="Derisi J."/>
            <person name="Roy S.W."/>
            <person name="Marshall W.F."/>
            <person name="Sood P."/>
        </authorList>
    </citation>
    <scope>NUCLEOTIDE SEQUENCE [LARGE SCALE GENOMIC DNA]</scope>
    <source>
        <strain evidence="4">WM001</strain>
    </source>
</reference>
<dbReference type="Proteomes" id="UP000187209">
    <property type="component" value="Unassembled WGS sequence"/>
</dbReference>
<accession>A0A1R2BR40</accession>
<dbReference type="EMBL" id="MPUH01000483">
    <property type="protein sequence ID" value="OMJ79201.1"/>
    <property type="molecule type" value="Genomic_DNA"/>
</dbReference>
<proteinExistence type="predicted"/>